<keyword evidence="2" id="KW-0472">Membrane</keyword>
<dbReference type="Proteomes" id="UP000001072">
    <property type="component" value="Unassembled WGS sequence"/>
</dbReference>
<evidence type="ECO:0000313" key="4">
    <source>
        <dbReference type="EMBL" id="EGG07960.1"/>
    </source>
</evidence>
<evidence type="ECO:0000313" key="5">
    <source>
        <dbReference type="Proteomes" id="UP000001072"/>
    </source>
</evidence>
<evidence type="ECO:0000256" key="2">
    <source>
        <dbReference type="SAM" id="Phobius"/>
    </source>
</evidence>
<protein>
    <submittedName>
        <fullName evidence="4">Uncharacterized protein</fullName>
    </submittedName>
</protein>
<dbReference type="RefSeq" id="XP_007419302.1">
    <property type="nucleotide sequence ID" value="XM_007419240.1"/>
</dbReference>
<gene>
    <name evidence="4" type="ORF">MELLADRAFT_116156</name>
    <name evidence="3" type="ORF">MELLADRAFT_79832</name>
</gene>
<dbReference type="KEGG" id="mlr:MELLADRAFT_116156"/>
<keyword evidence="5" id="KW-1185">Reference proteome</keyword>
<reference evidence="5" key="1">
    <citation type="journal article" date="2011" name="Proc. Natl. Acad. Sci. U.S.A.">
        <title>Obligate biotrophy features unraveled by the genomic analysis of rust fungi.</title>
        <authorList>
            <person name="Duplessis S."/>
            <person name="Cuomo C.A."/>
            <person name="Lin Y.-C."/>
            <person name="Aerts A."/>
            <person name="Tisserant E."/>
            <person name="Veneault-Fourrey C."/>
            <person name="Joly D.L."/>
            <person name="Hacquard S."/>
            <person name="Amselem J."/>
            <person name="Cantarel B.L."/>
            <person name="Chiu R."/>
            <person name="Coutinho P.M."/>
            <person name="Feau N."/>
            <person name="Field M."/>
            <person name="Frey P."/>
            <person name="Gelhaye E."/>
            <person name="Goldberg J."/>
            <person name="Grabherr M.G."/>
            <person name="Kodira C.D."/>
            <person name="Kohler A."/>
            <person name="Kuees U."/>
            <person name="Lindquist E.A."/>
            <person name="Lucas S.M."/>
            <person name="Mago R."/>
            <person name="Mauceli E."/>
            <person name="Morin E."/>
            <person name="Murat C."/>
            <person name="Pangilinan J.L."/>
            <person name="Park R."/>
            <person name="Pearson M."/>
            <person name="Quesneville H."/>
            <person name="Rouhier N."/>
            <person name="Sakthikumar S."/>
            <person name="Salamov A.A."/>
            <person name="Schmutz J."/>
            <person name="Selles B."/>
            <person name="Shapiro H."/>
            <person name="Tanguay P."/>
            <person name="Tuskan G.A."/>
            <person name="Henrissat B."/>
            <person name="Van de Peer Y."/>
            <person name="Rouze P."/>
            <person name="Ellis J.G."/>
            <person name="Dodds P.N."/>
            <person name="Schein J.E."/>
            <person name="Zhong S."/>
            <person name="Hamelin R.C."/>
            <person name="Grigoriev I.V."/>
            <person name="Szabo L.J."/>
            <person name="Martin F."/>
        </authorList>
    </citation>
    <scope>NUCLEOTIDE SEQUENCE [LARGE SCALE GENOMIC DNA]</scope>
    <source>
        <strain evidence="5">98AG31 / pathotype 3-4-7</strain>
    </source>
</reference>
<reference evidence="4" key="2">
    <citation type="submission" date="2011-04" db="EMBL/GenBank/DDBJ databases">
        <title>Obligate Biotrophy Features Unraveled by the Genomic Analysis of the Rust Fungi, Melampsora larici-populina and Puccinia graminis f. sp. tritici.</title>
        <authorList>
            <consortium name="US DOE Joint Genome Institute (JGI-PGF)"/>
            <person name="Duplessis S."/>
            <person name="Cuomo C."/>
            <person name="Lin Y.-C."/>
            <person name="Aerts A."/>
            <person name="Tisserant E."/>
            <person name="Veneault-Fourrey C."/>
            <person name="Joly D."/>
            <person name="Hacquard S."/>
            <person name="Amselem J."/>
            <person name="Cantarel B."/>
            <person name="Readman C."/>
            <person name="Coutinho P."/>
            <person name="Feau N."/>
            <person name="Field M."/>
            <person name="Frey P."/>
            <person name="Gelhaye E."/>
            <person name="Goldberg J."/>
            <person name="Grabherr M."/>
            <person name="Kodira C."/>
            <person name="Kohler A."/>
            <person name="Kues U."/>
            <person name="Lindquist E."/>
            <person name="Lucas S."/>
            <person name="Mago R."/>
            <person name="Mauceli E."/>
            <person name="Morin E."/>
            <person name="Murat C."/>
            <person name="Pangilinan J."/>
            <person name="Park R."/>
            <person name="Pearson M."/>
            <person name="Quesneville H."/>
            <person name="Rouhier N."/>
            <person name="Sakthikumar S."/>
            <person name="Salamov A."/>
            <person name="Schmutz J."/>
            <person name="Selles B."/>
            <person name="Shapiro H."/>
            <person name="Tangay P."/>
            <person name="Tuskan G."/>
            <person name="Henrissat B."/>
            <person name="Van de Peer Y."/>
            <person name="Rouze P."/>
            <person name="Schein J."/>
            <person name="Ellis J."/>
            <person name="Dodds P."/>
            <person name="Zhong S."/>
            <person name="Hamelin R."/>
            <person name="Grigoriev I."/>
            <person name="Szabo L."/>
            <person name="Martin F."/>
        </authorList>
    </citation>
    <scope>NUCLEOTIDE SEQUENCE</scope>
    <source>
        <strain evidence="4">98AG31</strain>
    </source>
</reference>
<dbReference type="EMBL" id="GL883237">
    <property type="protein sequence ID" value="EGF97421.1"/>
    <property type="molecule type" value="Genomic_DNA"/>
</dbReference>
<dbReference type="OrthoDB" id="2517563at2759"/>
<keyword evidence="2" id="KW-1133">Transmembrane helix</keyword>
<sequence>MLQNLKSTKDSDTPEPSLESPHRKASKTILQIEPLRKNRSSSDIIYVLVVIGFAPAFQSSHKDIQDKAKELKQLAYLSKGLYAIAGLWSGWIFLRLTREMESEKKVELDRNLSISTNRGSSPDHPFDQLSSYRFPVNKASVTPP</sequence>
<dbReference type="VEuPathDB" id="FungiDB:MELLADRAFT_116156"/>
<dbReference type="VEuPathDB" id="FungiDB:MELLADRAFT_79832"/>
<feature type="region of interest" description="Disordered" evidence="1">
    <location>
        <begin position="1"/>
        <end position="25"/>
    </location>
</feature>
<feature type="transmembrane region" description="Helical" evidence="2">
    <location>
        <begin position="44"/>
        <end position="61"/>
    </location>
</feature>
<dbReference type="RefSeq" id="XP_007408725.1">
    <property type="nucleotide sequence ID" value="XM_007408663.1"/>
</dbReference>
<organism evidence="5">
    <name type="scientific">Melampsora larici-populina (strain 98AG31 / pathotype 3-4-7)</name>
    <name type="common">Poplar leaf rust fungus</name>
    <dbReference type="NCBI Taxonomy" id="747676"/>
    <lineage>
        <taxon>Eukaryota</taxon>
        <taxon>Fungi</taxon>
        <taxon>Dikarya</taxon>
        <taxon>Basidiomycota</taxon>
        <taxon>Pucciniomycotina</taxon>
        <taxon>Pucciniomycetes</taxon>
        <taxon>Pucciniales</taxon>
        <taxon>Melampsoraceae</taxon>
        <taxon>Melampsora</taxon>
    </lineage>
</organism>
<name>F4RI82_MELLP</name>
<dbReference type="AlphaFoldDB" id="F4RI82"/>
<feature type="transmembrane region" description="Helical" evidence="2">
    <location>
        <begin position="73"/>
        <end position="94"/>
    </location>
</feature>
<dbReference type="KEGG" id="mlr:MELLADRAFT_79832"/>
<dbReference type="GeneID" id="18925761"/>
<dbReference type="GeneID" id="18933322"/>
<dbReference type="HOGENOM" id="CLU_1796895_0_0_1"/>
<dbReference type="EMBL" id="GL883102">
    <property type="protein sequence ID" value="EGG07960.1"/>
    <property type="molecule type" value="Genomic_DNA"/>
</dbReference>
<evidence type="ECO:0000256" key="1">
    <source>
        <dbReference type="SAM" id="MobiDB-lite"/>
    </source>
</evidence>
<keyword evidence="2" id="KW-0812">Transmembrane</keyword>
<proteinExistence type="predicted"/>
<evidence type="ECO:0000313" key="3">
    <source>
        <dbReference type="EMBL" id="EGF97421.1"/>
    </source>
</evidence>
<accession>F4RI82</accession>